<dbReference type="AlphaFoldDB" id="A0AAV2EF18"/>
<feature type="transmembrane region" description="Helical" evidence="1">
    <location>
        <begin position="20"/>
        <end position="42"/>
    </location>
</feature>
<organism evidence="2 3">
    <name type="scientific">Linum trigynum</name>
    <dbReference type="NCBI Taxonomy" id="586398"/>
    <lineage>
        <taxon>Eukaryota</taxon>
        <taxon>Viridiplantae</taxon>
        <taxon>Streptophyta</taxon>
        <taxon>Embryophyta</taxon>
        <taxon>Tracheophyta</taxon>
        <taxon>Spermatophyta</taxon>
        <taxon>Magnoliopsida</taxon>
        <taxon>eudicotyledons</taxon>
        <taxon>Gunneridae</taxon>
        <taxon>Pentapetalae</taxon>
        <taxon>rosids</taxon>
        <taxon>fabids</taxon>
        <taxon>Malpighiales</taxon>
        <taxon>Linaceae</taxon>
        <taxon>Linum</taxon>
    </lineage>
</organism>
<sequence>MLVEGTKANICKGKILEEIMVLHLSFLQFVASFMVVVVIGFYKQHATTIRKQMHSVNRIQEKLTRWKVSKLQQLVSRVASSFKPSNKR</sequence>
<evidence type="ECO:0000313" key="3">
    <source>
        <dbReference type="Proteomes" id="UP001497516"/>
    </source>
</evidence>
<dbReference type="EMBL" id="OZ034817">
    <property type="protein sequence ID" value="CAL1384283.1"/>
    <property type="molecule type" value="Genomic_DNA"/>
</dbReference>
<gene>
    <name evidence="2" type="ORF">LTRI10_LOCUS25500</name>
</gene>
<protein>
    <submittedName>
        <fullName evidence="2">Uncharacterized protein</fullName>
    </submittedName>
</protein>
<dbReference type="Proteomes" id="UP001497516">
    <property type="component" value="Chromosome 4"/>
</dbReference>
<accession>A0AAV2EF18</accession>
<reference evidence="2 3" key="1">
    <citation type="submission" date="2024-04" db="EMBL/GenBank/DDBJ databases">
        <authorList>
            <person name="Fracassetti M."/>
        </authorList>
    </citation>
    <scope>NUCLEOTIDE SEQUENCE [LARGE SCALE GENOMIC DNA]</scope>
</reference>
<proteinExistence type="predicted"/>
<name>A0AAV2EF18_9ROSI</name>
<keyword evidence="1" id="KW-1133">Transmembrane helix</keyword>
<keyword evidence="1" id="KW-0472">Membrane</keyword>
<keyword evidence="1" id="KW-0812">Transmembrane</keyword>
<evidence type="ECO:0000313" key="2">
    <source>
        <dbReference type="EMBL" id="CAL1384283.1"/>
    </source>
</evidence>
<evidence type="ECO:0000256" key="1">
    <source>
        <dbReference type="SAM" id="Phobius"/>
    </source>
</evidence>
<keyword evidence="3" id="KW-1185">Reference proteome</keyword>